<dbReference type="InterPro" id="IPR016164">
    <property type="entry name" value="FAD-linked_Oxase-like_C"/>
</dbReference>
<dbReference type="Pfam" id="PF09129">
    <property type="entry name" value="Chol_subst-bind"/>
    <property type="match status" value="1"/>
</dbReference>
<keyword evidence="1" id="KW-0285">Flavoprotein</keyword>
<evidence type="ECO:0000256" key="2">
    <source>
        <dbReference type="ARBA" id="ARBA00022827"/>
    </source>
</evidence>
<dbReference type="Gene3D" id="1.10.45.10">
    <property type="entry name" value="Vanillyl-alcohol Oxidase, Chain A, domain 4"/>
    <property type="match status" value="1"/>
</dbReference>
<dbReference type="InterPro" id="IPR015213">
    <property type="entry name" value="Cholesterol_OX_subst-bd"/>
</dbReference>
<reference evidence="6 7" key="1">
    <citation type="submission" date="2023-11" db="EMBL/GenBank/DDBJ databases">
        <authorList>
            <person name="Val-Calvo J."/>
            <person name="Scortti M."/>
            <person name="Vazquez-Boland J."/>
        </authorList>
    </citation>
    <scope>NUCLEOTIDE SEQUENCE [LARGE SCALE GENOMIC DNA]</scope>
    <source>
        <strain evidence="6 7">DSM 46662</strain>
    </source>
</reference>
<keyword evidence="3" id="KW-0560">Oxidoreductase</keyword>
<evidence type="ECO:0000256" key="3">
    <source>
        <dbReference type="ARBA" id="ARBA00023002"/>
    </source>
</evidence>
<evidence type="ECO:0000313" key="7">
    <source>
        <dbReference type="Proteomes" id="UP001629744"/>
    </source>
</evidence>
<dbReference type="InterPro" id="IPR016170">
    <property type="entry name" value="Cytok_DH_C_sf"/>
</dbReference>
<dbReference type="PROSITE" id="PS51387">
    <property type="entry name" value="FAD_PCMH"/>
    <property type="match status" value="1"/>
</dbReference>
<protein>
    <submittedName>
        <fullName evidence="6">Cholesterol oxidase substrate-binding domain-containing protein</fullName>
    </submittedName>
</protein>
<dbReference type="Proteomes" id="UP001629744">
    <property type="component" value="Unassembled WGS sequence"/>
</dbReference>
<dbReference type="PROSITE" id="PS51318">
    <property type="entry name" value="TAT"/>
    <property type="match status" value="1"/>
</dbReference>
<evidence type="ECO:0000256" key="1">
    <source>
        <dbReference type="ARBA" id="ARBA00022630"/>
    </source>
</evidence>
<dbReference type="RefSeq" id="WP_348610378.1">
    <property type="nucleotide sequence ID" value="NZ_CP157276.1"/>
</dbReference>
<dbReference type="Pfam" id="PF01565">
    <property type="entry name" value="FAD_binding_4"/>
    <property type="match status" value="1"/>
</dbReference>
<dbReference type="SUPFAM" id="SSF56176">
    <property type="entry name" value="FAD-binding/transporter-associated domain-like"/>
    <property type="match status" value="1"/>
</dbReference>
<dbReference type="InterPro" id="IPR006311">
    <property type="entry name" value="TAT_signal"/>
</dbReference>
<name>A0ABW9FZ53_9NOCA</name>
<dbReference type="PANTHER" id="PTHR43762">
    <property type="entry name" value="L-GULONOLACTONE OXIDASE"/>
    <property type="match status" value="1"/>
</dbReference>
<dbReference type="SUPFAM" id="SSF55103">
    <property type="entry name" value="FAD-linked oxidases, C-terminal domain"/>
    <property type="match status" value="1"/>
</dbReference>
<dbReference type="InterPro" id="IPR016171">
    <property type="entry name" value="Vanillyl_alc_oxidase_C-sub2"/>
</dbReference>
<evidence type="ECO:0000313" key="6">
    <source>
        <dbReference type="EMBL" id="MFM1730915.1"/>
    </source>
</evidence>
<dbReference type="InterPro" id="IPR016167">
    <property type="entry name" value="FAD-bd_PCMH_sub1"/>
</dbReference>
<sequence>MSRRGFLGRAAGAAAGAAALTGMGWTPAFALPAAGSSGSTGSGGPVSNLPVPPAFPDDIPLAQQAYVNWAKDIAFDAAWTATARTPDDVVRIANWAKDNGYRVRAKGTMHGWSPFTVVPGESVEKVVLVDTMTNLNSVTVNASGTPASVTAGAGATIEEVLTALEKVGLGWANAPAIGELSIAGALAIGAHGATYPAPGEKATPGQSFGSLSNLILAMTVVVWDDAAGRYVLREFTRKQPEITALLTHLGRTFVASVTLQAGANARVRCETFLDVPWQEMFAPAGSPGRTYESYVEKSGRVEAIWFPFTDKPWLKVWTPTPVKPAQSREVFGPYNYFFTDAIPEYVTTPLGQVMEGMQSATPAFGAAQLAAVQAGIPLTNTGDLWGWSKDVLFYLRHTTLRVVAGGGVVLTRRSNIQRAINEVTTWHNNRMTELAAQGKYPVNCAFEVRMCSVDDQSEVLVESAGPPNLSAVRPRPDHPEWDTCIWMNVTTLPGTVGAAEYLRELERFMVQTFSGDYATFRSEWAKGWAFTSAGGYRDDEWLSQIIPAAFTTGIPASGNWAAARASLNAHDPHRIFANSFHDRLLP</sequence>
<dbReference type="EMBL" id="JBDLNU010000006">
    <property type="protein sequence ID" value="MFM1730915.1"/>
    <property type="molecule type" value="Genomic_DNA"/>
</dbReference>
<keyword evidence="7" id="KW-1185">Reference proteome</keyword>
<dbReference type="Gene3D" id="3.30.465.10">
    <property type="match status" value="1"/>
</dbReference>
<keyword evidence="2" id="KW-0274">FAD</keyword>
<feature type="domain" description="FAD-binding PCMH-type" evidence="5">
    <location>
        <begin position="72"/>
        <end position="264"/>
    </location>
</feature>
<dbReference type="InterPro" id="IPR006094">
    <property type="entry name" value="Oxid_FAD_bind_N"/>
</dbReference>
<feature type="signal peptide" evidence="4">
    <location>
        <begin position="1"/>
        <end position="30"/>
    </location>
</feature>
<evidence type="ECO:0000259" key="5">
    <source>
        <dbReference type="PROSITE" id="PS51387"/>
    </source>
</evidence>
<dbReference type="InterPro" id="IPR016169">
    <property type="entry name" value="FAD-bd_PCMH_sub2"/>
</dbReference>
<dbReference type="InterPro" id="IPR010031">
    <property type="entry name" value="FAD_lactone_oxidase-like"/>
</dbReference>
<organism evidence="6 7">
    <name type="scientific">Prescottella soli</name>
    <dbReference type="NCBI Taxonomy" id="1543852"/>
    <lineage>
        <taxon>Bacteria</taxon>
        <taxon>Bacillati</taxon>
        <taxon>Actinomycetota</taxon>
        <taxon>Actinomycetes</taxon>
        <taxon>Mycobacteriales</taxon>
        <taxon>Nocardiaceae</taxon>
        <taxon>Prescottella</taxon>
    </lineage>
</organism>
<dbReference type="InterPro" id="IPR016166">
    <property type="entry name" value="FAD-bd_PCMH"/>
</dbReference>
<dbReference type="Gene3D" id="3.40.462.10">
    <property type="entry name" value="FAD-linked oxidases, C-terminal domain"/>
    <property type="match status" value="1"/>
</dbReference>
<feature type="chain" id="PRO_5046088910" evidence="4">
    <location>
        <begin position="31"/>
        <end position="586"/>
    </location>
</feature>
<proteinExistence type="predicted"/>
<accession>A0ABW9FZ53</accession>
<gene>
    <name evidence="6" type="ORF">ABEU19_004457</name>
</gene>
<dbReference type="Gene3D" id="3.30.43.10">
    <property type="entry name" value="Uridine Diphospho-n-acetylenolpyruvylglucosamine Reductase, domain 2"/>
    <property type="match status" value="1"/>
</dbReference>
<keyword evidence="4" id="KW-0732">Signal</keyword>
<dbReference type="InterPro" id="IPR036318">
    <property type="entry name" value="FAD-bd_PCMH-like_sf"/>
</dbReference>
<dbReference type="PANTHER" id="PTHR43762:SF1">
    <property type="entry name" value="D-ARABINONO-1,4-LACTONE OXIDASE"/>
    <property type="match status" value="1"/>
</dbReference>
<comment type="caution">
    <text evidence="6">The sequence shown here is derived from an EMBL/GenBank/DDBJ whole genome shotgun (WGS) entry which is preliminary data.</text>
</comment>
<evidence type="ECO:0000256" key="4">
    <source>
        <dbReference type="SAM" id="SignalP"/>
    </source>
</evidence>